<dbReference type="SUPFAM" id="SSF160246">
    <property type="entry name" value="EspE N-terminal domain-like"/>
    <property type="match status" value="1"/>
</dbReference>
<dbReference type="Pfam" id="PF05157">
    <property type="entry name" value="MshEN"/>
    <property type="match status" value="1"/>
</dbReference>
<evidence type="ECO:0000256" key="2">
    <source>
        <dbReference type="ARBA" id="ARBA00023012"/>
    </source>
</evidence>
<feature type="region of interest" description="Disordered" evidence="8">
    <location>
        <begin position="1"/>
        <end position="25"/>
    </location>
</feature>
<evidence type="ECO:0000256" key="1">
    <source>
        <dbReference type="ARBA" id="ARBA00022553"/>
    </source>
</evidence>
<dbReference type="PROSITE" id="PS50110">
    <property type="entry name" value="RESPONSE_REGULATORY"/>
    <property type="match status" value="1"/>
</dbReference>
<dbReference type="InterPro" id="IPR011006">
    <property type="entry name" value="CheY-like_superfamily"/>
</dbReference>
<feature type="repeat" description="TPR" evidence="7">
    <location>
        <begin position="420"/>
        <end position="453"/>
    </location>
</feature>
<evidence type="ECO:0000256" key="6">
    <source>
        <dbReference type="PROSITE-ProRule" id="PRU00169"/>
    </source>
</evidence>
<dbReference type="SMART" id="SM00028">
    <property type="entry name" value="TPR"/>
    <property type="match status" value="3"/>
</dbReference>
<dbReference type="SMART" id="SM00448">
    <property type="entry name" value="REC"/>
    <property type="match status" value="1"/>
</dbReference>
<dbReference type="InterPro" id="IPR019734">
    <property type="entry name" value="TPR_rpt"/>
</dbReference>
<dbReference type="Gene3D" id="3.40.50.2300">
    <property type="match status" value="1"/>
</dbReference>
<dbReference type="GO" id="GO:0000160">
    <property type="term" value="P:phosphorelay signal transduction system"/>
    <property type="evidence" value="ECO:0007669"/>
    <property type="project" value="UniProtKB-KW"/>
</dbReference>
<reference evidence="10" key="2">
    <citation type="journal article" date="2012" name="PLoS ONE">
        <title>A Deeply Branching Thermophilic Bacterium with an Ancient Acetyl-CoA Pathway Dominates a Subsurface Ecosystem.</title>
        <authorList>
            <person name="Takami H."/>
            <person name="Noguchi H."/>
            <person name="Takaki Y."/>
            <person name="Uchiyama I."/>
            <person name="Toyoda A."/>
            <person name="Nishi S."/>
            <person name="Chee G.-J."/>
            <person name="Arai W."/>
            <person name="Nunoura T."/>
            <person name="Itoh T."/>
            <person name="Hattori M."/>
            <person name="Takai K."/>
        </authorList>
    </citation>
    <scope>NUCLEOTIDE SEQUENCE</scope>
</reference>
<name>H5SLN8_9DELT</name>
<dbReference type="EMBL" id="AP011765">
    <property type="protein sequence ID" value="BAL57074.1"/>
    <property type="molecule type" value="Genomic_DNA"/>
</dbReference>
<feature type="compositionally biased region" description="Low complexity" evidence="8">
    <location>
        <begin position="141"/>
        <end position="150"/>
    </location>
</feature>
<dbReference type="Gene3D" id="1.25.40.10">
    <property type="entry name" value="Tetratricopeptide repeat domain"/>
    <property type="match status" value="1"/>
</dbReference>
<evidence type="ECO:0000256" key="5">
    <source>
        <dbReference type="ARBA" id="ARBA00023163"/>
    </source>
</evidence>
<feature type="compositionally biased region" description="Low complexity" evidence="8">
    <location>
        <begin position="182"/>
        <end position="195"/>
    </location>
</feature>
<organism evidence="10">
    <name type="scientific">uncultured delta proteobacterium</name>
    <dbReference type="NCBI Taxonomy" id="34034"/>
    <lineage>
        <taxon>Bacteria</taxon>
        <taxon>Deltaproteobacteria</taxon>
        <taxon>environmental samples</taxon>
    </lineage>
</organism>
<feature type="modified residue" description="4-aspartylphosphate" evidence="6">
    <location>
        <position position="265"/>
    </location>
</feature>
<dbReference type="PANTHER" id="PTHR44591:SF3">
    <property type="entry name" value="RESPONSE REGULATORY DOMAIN-CONTAINING PROTEIN"/>
    <property type="match status" value="1"/>
</dbReference>
<keyword evidence="1 6" id="KW-0597">Phosphoprotein</keyword>
<dbReference type="SUPFAM" id="SSF52172">
    <property type="entry name" value="CheY-like"/>
    <property type="match status" value="1"/>
</dbReference>
<evidence type="ECO:0000256" key="3">
    <source>
        <dbReference type="ARBA" id="ARBA00023015"/>
    </source>
</evidence>
<dbReference type="InterPro" id="IPR050595">
    <property type="entry name" value="Bact_response_regulator"/>
</dbReference>
<sequence length="467" mass="51735">MSRGDNHRFGLPGISSVRRPFSSGNDPTYNQARLAALSKQYGVPAIDLTRISFPLSNLDLIPLEIARRHKVLPVQVREDTLVLAMAEPDQQRVIEELEFVSGKRVLAHVADPDVLAYTIDRAYEARDRGETIYTAPHDGASLEGSGLSLEPSDTEEDAFAPSDEVTDRIDLRRPSVDDYGDATFRSTGTSTAATSRVPGPTLDSVFSPLETVRGNRVLVVDDDEDIRKLLRRVLEERGYQVLEADRGSVALAMIRDHIPDAIVLDAMLPELHGFDICRRIKSSAHYGHIPILMISAVYRGWRFAEDLKNAYGVTAYIEKPFRIADILAAVDAMLSGAPKSDGRDPEALSEEASAALTAGMEAYRRGDLDAAIEHLQRGIALDPSSYRLHYHLGLLVARRGDIFHAIQELETAVEINPRSFAALKNLAVLYQQAGFKHKAIEMWERAIAQSPDHETRGQIKEHLMSLL</sequence>
<dbReference type="InterPro" id="IPR001789">
    <property type="entry name" value="Sig_transdc_resp-reg_receiver"/>
</dbReference>
<proteinExistence type="predicted"/>
<dbReference type="GO" id="GO:0003677">
    <property type="term" value="F:DNA binding"/>
    <property type="evidence" value="ECO:0007669"/>
    <property type="project" value="UniProtKB-KW"/>
</dbReference>
<dbReference type="Pfam" id="PF00072">
    <property type="entry name" value="Response_reg"/>
    <property type="match status" value="1"/>
</dbReference>
<evidence type="ECO:0000256" key="8">
    <source>
        <dbReference type="SAM" id="MobiDB-lite"/>
    </source>
</evidence>
<gene>
    <name evidence="10" type="ORF">HGMM_F46H12C23</name>
</gene>
<keyword evidence="2" id="KW-0902">Two-component regulatory system</keyword>
<evidence type="ECO:0000313" key="10">
    <source>
        <dbReference type="EMBL" id="BAL57074.1"/>
    </source>
</evidence>
<dbReference type="Pfam" id="PF13414">
    <property type="entry name" value="TPR_11"/>
    <property type="match status" value="1"/>
</dbReference>
<dbReference type="FunFam" id="3.40.50.2300:FF:000001">
    <property type="entry name" value="DNA-binding response regulator PhoB"/>
    <property type="match status" value="1"/>
</dbReference>
<dbReference type="InterPro" id="IPR007831">
    <property type="entry name" value="T2SS_GspE_N"/>
</dbReference>
<evidence type="ECO:0000259" key="9">
    <source>
        <dbReference type="PROSITE" id="PS50110"/>
    </source>
</evidence>
<feature type="compositionally biased region" description="Basic and acidic residues" evidence="8">
    <location>
        <begin position="165"/>
        <end position="176"/>
    </location>
</feature>
<dbReference type="SUPFAM" id="SSF48452">
    <property type="entry name" value="TPR-like"/>
    <property type="match status" value="1"/>
</dbReference>
<dbReference type="InterPro" id="IPR037257">
    <property type="entry name" value="T2SS_E_N_sf"/>
</dbReference>
<reference evidence="10" key="1">
    <citation type="journal article" date="2005" name="Environ. Microbiol.">
        <title>Genetic and functional properties of uncultivated thermophilic crenarchaeotes from a subsurface gold mine as revealed by analysis of genome fragments.</title>
        <authorList>
            <person name="Nunoura T."/>
            <person name="Hirayama H."/>
            <person name="Takami H."/>
            <person name="Oida H."/>
            <person name="Nishi S."/>
            <person name="Shimamura S."/>
            <person name="Suzuki Y."/>
            <person name="Inagaki F."/>
            <person name="Takai K."/>
            <person name="Nealson K.H."/>
            <person name="Horikoshi K."/>
        </authorList>
    </citation>
    <scope>NUCLEOTIDE SEQUENCE</scope>
</reference>
<feature type="repeat" description="TPR" evidence="7">
    <location>
        <begin position="386"/>
        <end position="419"/>
    </location>
</feature>
<dbReference type="AlphaFoldDB" id="H5SLN8"/>
<keyword evidence="7" id="KW-0802">TPR repeat</keyword>
<keyword evidence="4" id="KW-0238">DNA-binding</keyword>
<keyword evidence="3" id="KW-0805">Transcription regulation</keyword>
<dbReference type="PROSITE" id="PS50005">
    <property type="entry name" value="TPR"/>
    <property type="match status" value="3"/>
</dbReference>
<evidence type="ECO:0000256" key="7">
    <source>
        <dbReference type="PROSITE-ProRule" id="PRU00339"/>
    </source>
</evidence>
<dbReference type="Gene3D" id="3.30.300.160">
    <property type="entry name" value="Type II secretion system, protein E, N-terminal domain"/>
    <property type="match status" value="1"/>
</dbReference>
<protein>
    <submittedName>
        <fullName evidence="10">Response regulator receiver protein</fullName>
    </submittedName>
</protein>
<feature type="region of interest" description="Disordered" evidence="8">
    <location>
        <begin position="134"/>
        <end position="200"/>
    </location>
</feature>
<feature type="repeat" description="TPR" evidence="7">
    <location>
        <begin position="352"/>
        <end position="385"/>
    </location>
</feature>
<dbReference type="InterPro" id="IPR011990">
    <property type="entry name" value="TPR-like_helical_dom_sf"/>
</dbReference>
<accession>H5SLN8</accession>
<dbReference type="PANTHER" id="PTHR44591">
    <property type="entry name" value="STRESS RESPONSE REGULATOR PROTEIN 1"/>
    <property type="match status" value="1"/>
</dbReference>
<keyword evidence="5" id="KW-0804">Transcription</keyword>
<feature type="domain" description="Response regulatory" evidence="9">
    <location>
        <begin position="216"/>
        <end position="334"/>
    </location>
</feature>
<evidence type="ECO:0000256" key="4">
    <source>
        <dbReference type="ARBA" id="ARBA00023125"/>
    </source>
</evidence>